<evidence type="ECO:0000256" key="1">
    <source>
        <dbReference type="SAM" id="MobiDB-lite"/>
    </source>
</evidence>
<proteinExistence type="predicted"/>
<feature type="region of interest" description="Disordered" evidence="1">
    <location>
        <begin position="22"/>
        <end position="50"/>
    </location>
</feature>
<gene>
    <name evidence="3" type="primary">LOC113147149</name>
</gene>
<feature type="compositionally biased region" description="Polar residues" evidence="1">
    <location>
        <begin position="376"/>
        <end position="391"/>
    </location>
</feature>
<sequence length="391" mass="41281">MRLPPGDWVGTSTATEFAAAAGYPKGPFQGRSNLSQSTRHRAAATNQKQQKLLVHREARGVSASSPATASANTALPMSGSTTFLVGNPSETEHVHPSTHVSMKQAQQQVPQQRGGLHGLAQWTSASSASFHAATVDDGDKNWPPLSRQSTSTHAGTSATVTDAVDDAATAMDVLWQSSELMRLSRLLLRAIDQICCTRTACSSQISSGERSRRSCMPSSASGVAALRVEEGARTNKAAGMATSPIEATDLGAAQQQLLRLAAAARRCSSRVWVAVTSEAPGDDSASALHHQEDATAAVLAAFSAVAAEATAAEMHPVLQSSPEQRQRLQRQVRQQLLLQQIQHNGGGGRIDMRSAVLQQLAQAEKSGSAAADPYSASGNSMHRQQQQQHEV</sequence>
<organism evidence="2 3">
    <name type="scientific">Cyclospora cayetanensis</name>
    <dbReference type="NCBI Taxonomy" id="88456"/>
    <lineage>
        <taxon>Eukaryota</taxon>
        <taxon>Sar</taxon>
        <taxon>Alveolata</taxon>
        <taxon>Apicomplexa</taxon>
        <taxon>Conoidasida</taxon>
        <taxon>Coccidia</taxon>
        <taxon>Eucoccidiorida</taxon>
        <taxon>Eimeriorina</taxon>
        <taxon>Eimeriidae</taxon>
        <taxon>Cyclospora</taxon>
    </lineage>
</organism>
<evidence type="ECO:0000313" key="3">
    <source>
        <dbReference type="RefSeq" id="XP_026192456.1"/>
    </source>
</evidence>
<feature type="region of interest" description="Disordered" evidence="1">
    <location>
        <begin position="363"/>
        <end position="391"/>
    </location>
</feature>
<accession>A0A6P6RX41</accession>
<evidence type="ECO:0000313" key="2">
    <source>
        <dbReference type="Proteomes" id="UP000515125"/>
    </source>
</evidence>
<feature type="non-terminal residue" evidence="3">
    <location>
        <position position="391"/>
    </location>
</feature>
<dbReference type="AlphaFoldDB" id="A0A6P6RX41"/>
<dbReference type="Proteomes" id="UP000515125">
    <property type="component" value="Unplaced"/>
</dbReference>
<protein>
    <submittedName>
        <fullName evidence="3">Uncharacterized protein LOC113147149</fullName>
    </submittedName>
</protein>
<name>A0A6P6RX41_9EIME</name>
<dbReference type="GeneID" id="113147149"/>
<keyword evidence="2" id="KW-1185">Reference proteome</keyword>
<dbReference type="RefSeq" id="XP_026192456.1">
    <property type="nucleotide sequence ID" value="XM_026336671.1"/>
</dbReference>
<reference evidence="3" key="1">
    <citation type="submission" date="2025-08" db="UniProtKB">
        <authorList>
            <consortium name="RefSeq"/>
        </authorList>
    </citation>
    <scope>IDENTIFICATION</scope>
</reference>